<protein>
    <submittedName>
        <fullName evidence="2">Uncharacterized protein</fullName>
    </submittedName>
</protein>
<sequence length="75" mass="8849">MRLQSVILTNWMLLPLKLTRLESESITLTLRRSVMVDTLKRRRLCDRDKPLFTDSKLILNITLLLLNICGLFMFI</sequence>
<organism evidence="2 3">
    <name type="scientific">Microseira wollei NIES-4236</name>
    <dbReference type="NCBI Taxonomy" id="2530354"/>
    <lineage>
        <taxon>Bacteria</taxon>
        <taxon>Bacillati</taxon>
        <taxon>Cyanobacteriota</taxon>
        <taxon>Cyanophyceae</taxon>
        <taxon>Oscillatoriophycideae</taxon>
        <taxon>Aerosakkonematales</taxon>
        <taxon>Aerosakkonemataceae</taxon>
        <taxon>Microseira</taxon>
    </lineage>
</organism>
<dbReference type="AlphaFoldDB" id="A0AAV3XIY7"/>
<name>A0AAV3XIY7_9CYAN</name>
<accession>A0AAV3XIY7</accession>
<proteinExistence type="predicted"/>
<keyword evidence="1" id="KW-0812">Transmembrane</keyword>
<dbReference type="Proteomes" id="UP001050975">
    <property type="component" value="Unassembled WGS sequence"/>
</dbReference>
<evidence type="ECO:0000313" key="3">
    <source>
        <dbReference type="Proteomes" id="UP001050975"/>
    </source>
</evidence>
<feature type="transmembrane region" description="Helical" evidence="1">
    <location>
        <begin position="57"/>
        <end position="74"/>
    </location>
</feature>
<reference evidence="2" key="1">
    <citation type="submission" date="2019-10" db="EMBL/GenBank/DDBJ databases">
        <title>Draft genome sequece of Microseira wollei NIES-4236.</title>
        <authorList>
            <person name="Yamaguchi H."/>
            <person name="Suzuki S."/>
            <person name="Kawachi M."/>
        </authorList>
    </citation>
    <scope>NUCLEOTIDE SEQUENCE</scope>
    <source>
        <strain evidence="2">NIES-4236</strain>
    </source>
</reference>
<keyword evidence="1" id="KW-0472">Membrane</keyword>
<evidence type="ECO:0000313" key="2">
    <source>
        <dbReference type="EMBL" id="GET40105.1"/>
    </source>
</evidence>
<comment type="caution">
    <text evidence="2">The sequence shown here is derived from an EMBL/GenBank/DDBJ whole genome shotgun (WGS) entry which is preliminary data.</text>
</comment>
<keyword evidence="3" id="KW-1185">Reference proteome</keyword>
<gene>
    <name evidence="2" type="ORF">MiSe_49130</name>
</gene>
<dbReference type="EMBL" id="BLAY01000082">
    <property type="protein sequence ID" value="GET40105.1"/>
    <property type="molecule type" value="Genomic_DNA"/>
</dbReference>
<keyword evidence="1" id="KW-1133">Transmembrane helix</keyword>
<evidence type="ECO:0000256" key="1">
    <source>
        <dbReference type="SAM" id="Phobius"/>
    </source>
</evidence>